<evidence type="ECO:0000256" key="1">
    <source>
        <dbReference type="SAM" id="MobiDB-lite"/>
    </source>
</evidence>
<keyword evidence="3" id="KW-1185">Reference proteome</keyword>
<dbReference type="Proteomes" id="UP001054902">
    <property type="component" value="Unassembled WGS sequence"/>
</dbReference>
<organism evidence="2 3">
    <name type="scientific">Chaetoceros tenuissimus</name>
    <dbReference type="NCBI Taxonomy" id="426638"/>
    <lineage>
        <taxon>Eukaryota</taxon>
        <taxon>Sar</taxon>
        <taxon>Stramenopiles</taxon>
        <taxon>Ochrophyta</taxon>
        <taxon>Bacillariophyta</taxon>
        <taxon>Coscinodiscophyceae</taxon>
        <taxon>Chaetocerotophycidae</taxon>
        <taxon>Chaetocerotales</taxon>
        <taxon>Chaetocerotaceae</taxon>
        <taxon>Chaetoceros</taxon>
    </lineage>
</organism>
<comment type="caution">
    <text evidence="2">The sequence shown here is derived from an EMBL/GenBank/DDBJ whole genome shotgun (WGS) entry which is preliminary data.</text>
</comment>
<name>A0AAD3D352_9STRA</name>
<gene>
    <name evidence="2" type="ORF">CTEN210_13335</name>
</gene>
<reference evidence="2 3" key="1">
    <citation type="journal article" date="2021" name="Sci. Rep.">
        <title>The genome of the diatom Chaetoceros tenuissimus carries an ancient integrated fragment of an extant virus.</title>
        <authorList>
            <person name="Hongo Y."/>
            <person name="Kimura K."/>
            <person name="Takaki Y."/>
            <person name="Yoshida Y."/>
            <person name="Baba S."/>
            <person name="Kobayashi G."/>
            <person name="Nagasaki K."/>
            <person name="Hano T."/>
            <person name="Tomaru Y."/>
        </authorList>
    </citation>
    <scope>NUCLEOTIDE SEQUENCE [LARGE SCALE GENOMIC DNA]</scope>
    <source>
        <strain evidence="2 3">NIES-3715</strain>
    </source>
</reference>
<protein>
    <submittedName>
        <fullName evidence="2">Uncharacterized protein</fullName>
    </submittedName>
</protein>
<sequence length="356" mass="37390">MQTLKKDVICVVQENTCLAIDEDAQNSFTDPLNAPIDSIKVEVFGINHCRAEIDREGITGGEVQLSLNGNVLGQLASLNDGCPTCSVDEDIGVCNSSSGIFNIDPAWYNVGGSNEIKIGFVSGYAICVDRVELDLYTPTTIFTSNNLKITFSGFASGVDLASLFSELSTITKEAIRAALLAKGVAIDINDISISSSIVSISARNLLENESRSLQGTSSIQQDVNVNAPASAMNIGTINGNIATGITNSNNLAGVSAQASIVYEEPPWPCNGVTCSNAGKCEVLSHTEALCKCENTFVPSESGLECICPDDLNFHANVNRCLPPPTAAPSDLPSAFASLTPSSIPSDGKIDEEDTPS</sequence>
<feature type="region of interest" description="Disordered" evidence="1">
    <location>
        <begin position="331"/>
        <end position="356"/>
    </location>
</feature>
<evidence type="ECO:0000313" key="2">
    <source>
        <dbReference type="EMBL" id="GFH56859.1"/>
    </source>
</evidence>
<proteinExistence type="predicted"/>
<dbReference type="AlphaFoldDB" id="A0AAD3D352"/>
<dbReference type="EMBL" id="BLLK01000056">
    <property type="protein sequence ID" value="GFH56859.1"/>
    <property type="molecule type" value="Genomic_DNA"/>
</dbReference>
<evidence type="ECO:0000313" key="3">
    <source>
        <dbReference type="Proteomes" id="UP001054902"/>
    </source>
</evidence>
<accession>A0AAD3D352</accession>